<evidence type="ECO:0000313" key="2">
    <source>
        <dbReference type="EMBL" id="EFS00859.1"/>
    </source>
</evidence>
<proteinExistence type="predicted"/>
<sequence>EAKSCFKSFEPSLSETFGYCLKGEVTVMLGRNEYVAKTGEAIYFHAADEHQIINQSNEKAILILVATDSYL</sequence>
<dbReference type="PATRIC" id="fig|702453.3.peg.762"/>
<dbReference type="SUPFAM" id="SSF51182">
    <property type="entry name" value="RmlC-like cupins"/>
    <property type="match status" value="1"/>
</dbReference>
<dbReference type="AlphaFoldDB" id="E3ZND9"/>
<evidence type="ECO:0000259" key="1">
    <source>
        <dbReference type="Pfam" id="PF07883"/>
    </source>
</evidence>
<reference evidence="2" key="1">
    <citation type="journal article" date="2010" name="Microbiol. Resour. Announc.">
        <title>Comparative genomics of the bacterial genus Listeria: Genome evolution is characterized by limited gene acquisition and limited gene loss.</title>
        <authorList>
            <person name="den Bakker H.C."/>
            <person name="Cummings C.A."/>
            <person name="Ferreira V."/>
            <person name="Vatta P."/>
            <person name="Orsi R.H."/>
            <person name="Degoricija L."/>
            <person name="Barker M."/>
            <person name="Petrauskene O."/>
            <person name="Furtado M.R."/>
            <person name="Wiedmann M."/>
        </authorList>
    </citation>
    <scope>NUCLEOTIDE SEQUENCE [LARGE SCALE GENOMIC DNA]</scope>
    <source>
        <strain evidence="2">FSL N1-067</strain>
    </source>
</reference>
<feature type="domain" description="Cupin type-2" evidence="1">
    <location>
        <begin position="15"/>
        <end position="65"/>
    </location>
</feature>
<dbReference type="HOGENOM" id="CLU_2728226_0_0_9"/>
<protein>
    <submittedName>
        <fullName evidence="2">DNA-binding protein</fullName>
    </submittedName>
</protein>
<dbReference type="Proteomes" id="UP000004302">
    <property type="component" value="Chromosome"/>
</dbReference>
<dbReference type="Gene3D" id="2.60.120.10">
    <property type="entry name" value="Jelly Rolls"/>
    <property type="match status" value="1"/>
</dbReference>
<feature type="non-terminal residue" evidence="2">
    <location>
        <position position="1"/>
    </location>
</feature>
<dbReference type="InterPro" id="IPR011051">
    <property type="entry name" value="RmlC_Cupin_sf"/>
</dbReference>
<dbReference type="CDD" id="cd02209">
    <property type="entry name" value="cupin_XRE_C"/>
    <property type="match status" value="1"/>
</dbReference>
<dbReference type="RefSeq" id="WP_003746304.1">
    <property type="nucleotide sequence ID" value="NZ_CM001051.1"/>
</dbReference>
<name>E3ZND9_LISSE</name>
<dbReference type="GO" id="GO:0003677">
    <property type="term" value="F:DNA binding"/>
    <property type="evidence" value="ECO:0007669"/>
    <property type="project" value="UniProtKB-KW"/>
</dbReference>
<keyword evidence="2" id="KW-0238">DNA-binding</keyword>
<organism evidence="2">
    <name type="scientific">Listeria seeligeri FSL N1-067</name>
    <dbReference type="NCBI Taxonomy" id="702453"/>
    <lineage>
        <taxon>Bacteria</taxon>
        <taxon>Bacillati</taxon>
        <taxon>Bacillota</taxon>
        <taxon>Bacilli</taxon>
        <taxon>Bacillales</taxon>
        <taxon>Listeriaceae</taxon>
        <taxon>Listeria</taxon>
    </lineage>
</organism>
<dbReference type="EMBL" id="ADXJ01000430">
    <property type="protein sequence ID" value="EFS00859.1"/>
    <property type="molecule type" value="Genomic_DNA"/>
</dbReference>
<accession>E3ZND9</accession>
<dbReference type="InterPro" id="IPR014710">
    <property type="entry name" value="RmlC-like_jellyroll"/>
</dbReference>
<dbReference type="InterPro" id="IPR013096">
    <property type="entry name" value="Cupin_2"/>
</dbReference>
<dbReference type="Pfam" id="PF07883">
    <property type="entry name" value="Cupin_2"/>
    <property type="match status" value="1"/>
</dbReference>
<gene>
    <name evidence="2" type="ORF">NT03LS_0961a</name>
</gene>
<comment type="caution">
    <text evidence="2">The sequence shown here is derived from an EMBL/GenBank/DDBJ whole genome shotgun (WGS) entry which is preliminary data.</text>
</comment>